<keyword evidence="1" id="KW-1133">Transmembrane helix</keyword>
<evidence type="ECO:0000313" key="3">
    <source>
        <dbReference type="Proteomes" id="UP000184604"/>
    </source>
</evidence>
<dbReference type="RefSeq" id="WP_041700836.1">
    <property type="nucleotide sequence ID" value="NZ_CP018335.1"/>
</dbReference>
<dbReference type="EMBL" id="CP018335">
    <property type="protein sequence ID" value="APM40171.1"/>
    <property type="molecule type" value="Genomic_DNA"/>
</dbReference>
<evidence type="ECO:0000256" key="1">
    <source>
        <dbReference type="SAM" id="Phobius"/>
    </source>
</evidence>
<reference evidence="2 3" key="1">
    <citation type="submission" date="2016-12" db="EMBL/GenBank/DDBJ databases">
        <title>Complete genome sequence of Clostridium kluyveri JZZ isolated from the pit mud of a Chinese flavor liquor-making factory.</title>
        <authorList>
            <person name="Wang Y."/>
        </authorList>
    </citation>
    <scope>NUCLEOTIDE SEQUENCE [LARGE SCALE GENOMIC DNA]</scope>
    <source>
        <strain evidence="2 3">JZZ</strain>
    </source>
</reference>
<proteinExistence type="predicted"/>
<organism evidence="2 3">
    <name type="scientific">Clostridium kluyveri</name>
    <dbReference type="NCBI Taxonomy" id="1534"/>
    <lineage>
        <taxon>Bacteria</taxon>
        <taxon>Bacillati</taxon>
        <taxon>Bacillota</taxon>
        <taxon>Clostridia</taxon>
        <taxon>Eubacteriales</taxon>
        <taxon>Clostridiaceae</taxon>
        <taxon>Clostridium</taxon>
    </lineage>
</organism>
<dbReference type="AlphaFoldDB" id="A0A1L5FAX4"/>
<dbReference type="Proteomes" id="UP000184604">
    <property type="component" value="Chromosome"/>
</dbReference>
<sequence>MIILAYIIVAYCCLTSLQNKLGIFYFGTFNNYFFSKLVIALFLGWIVIPVWIISKLMGKLG</sequence>
<keyword evidence="1" id="KW-0472">Membrane</keyword>
<protein>
    <submittedName>
        <fullName evidence="2">Uncharacterized protein</fullName>
    </submittedName>
</protein>
<gene>
    <name evidence="2" type="ORF">BS101_16195</name>
</gene>
<feature type="transmembrane region" description="Helical" evidence="1">
    <location>
        <begin position="34"/>
        <end position="53"/>
    </location>
</feature>
<accession>A0A1L5FAX4</accession>
<keyword evidence="1" id="KW-0812">Transmembrane</keyword>
<name>A0A1L5FAX4_CLOKL</name>
<evidence type="ECO:0000313" key="2">
    <source>
        <dbReference type="EMBL" id="APM40171.1"/>
    </source>
</evidence>